<reference evidence="1" key="1">
    <citation type="submission" date="2015-07" db="EMBL/GenBank/DDBJ databases">
        <title>MeaNS - Measles Nucleotide Surveillance Program.</title>
        <authorList>
            <person name="Tran T."/>
            <person name="Druce J."/>
        </authorList>
    </citation>
    <scope>NUCLEOTIDE SEQUENCE</scope>
    <source>
        <strain evidence="1">UCB-OBI-ISO-001</strain>
        <tissue evidence="1">Gonad</tissue>
    </source>
</reference>
<name>A0A0L8GLJ5_OCTBM</name>
<evidence type="ECO:0000313" key="1">
    <source>
        <dbReference type="EMBL" id="KOF77470.1"/>
    </source>
</evidence>
<sequence>MFSRKSRSVLHICAWHERQSPFDSHRTLVCNRSFWYSSFSQSCENILLLRALALTKLTDEIAYWRALSISLLTDLAARCC</sequence>
<organism evidence="1">
    <name type="scientific">Octopus bimaculoides</name>
    <name type="common">California two-spotted octopus</name>
    <dbReference type="NCBI Taxonomy" id="37653"/>
    <lineage>
        <taxon>Eukaryota</taxon>
        <taxon>Metazoa</taxon>
        <taxon>Spiralia</taxon>
        <taxon>Lophotrochozoa</taxon>
        <taxon>Mollusca</taxon>
        <taxon>Cephalopoda</taxon>
        <taxon>Coleoidea</taxon>
        <taxon>Octopodiformes</taxon>
        <taxon>Octopoda</taxon>
        <taxon>Incirrata</taxon>
        <taxon>Octopodidae</taxon>
        <taxon>Octopus</taxon>
    </lineage>
</organism>
<accession>A0A0L8GLJ5</accession>
<dbReference type="AlphaFoldDB" id="A0A0L8GLJ5"/>
<proteinExistence type="predicted"/>
<dbReference type="EMBL" id="KQ421429">
    <property type="protein sequence ID" value="KOF77470.1"/>
    <property type="molecule type" value="Genomic_DNA"/>
</dbReference>
<gene>
    <name evidence="1" type="ORF">OCBIM_22032080mg</name>
</gene>
<protein>
    <submittedName>
        <fullName evidence="1">Uncharacterized protein</fullName>
    </submittedName>
</protein>